<organism evidence="2 3">
    <name type="scientific">Mesobacillus boroniphilus</name>
    <dbReference type="NCBI Taxonomy" id="308892"/>
    <lineage>
        <taxon>Bacteria</taxon>
        <taxon>Bacillati</taxon>
        <taxon>Bacillota</taxon>
        <taxon>Bacilli</taxon>
        <taxon>Bacillales</taxon>
        <taxon>Bacillaceae</taxon>
        <taxon>Mesobacillus</taxon>
    </lineage>
</organism>
<accession>A0A944CNH5</accession>
<feature type="transmembrane region" description="Helical" evidence="1">
    <location>
        <begin position="48"/>
        <end position="69"/>
    </location>
</feature>
<evidence type="ECO:0000313" key="2">
    <source>
        <dbReference type="EMBL" id="MBS8266443.1"/>
    </source>
</evidence>
<name>A0A944CNH5_9BACI</name>
<keyword evidence="3" id="KW-1185">Reference proteome</keyword>
<evidence type="ECO:0000256" key="1">
    <source>
        <dbReference type="SAM" id="Phobius"/>
    </source>
</evidence>
<reference evidence="2 3" key="1">
    <citation type="journal article" date="2021" name="Microorganisms">
        <title>Bacterial Dimethylsulfoniopropionate Biosynthesis in the East China Sea.</title>
        <authorList>
            <person name="Liu J."/>
            <person name="Zhang Y."/>
            <person name="Liu J."/>
            <person name="Zhong H."/>
            <person name="Williams B.T."/>
            <person name="Zheng Y."/>
            <person name="Curson A.R.J."/>
            <person name="Sun C."/>
            <person name="Sun H."/>
            <person name="Song D."/>
            <person name="Wagner Mackenzie B."/>
            <person name="Bermejo Martinez A."/>
            <person name="Todd J.D."/>
            <person name="Zhang X.H."/>
        </authorList>
    </citation>
    <scope>NUCLEOTIDE SEQUENCE [LARGE SCALE GENOMIC DNA]</scope>
    <source>
        <strain evidence="2 3">ESS08</strain>
    </source>
</reference>
<comment type="caution">
    <text evidence="2">The sequence shown here is derived from an EMBL/GenBank/DDBJ whole genome shotgun (WGS) entry which is preliminary data.</text>
</comment>
<sequence>MLSEKSSPLPLPKLVRTENILYDLVEKGALVMVWFFIGIFAADLLLGFMQAPVWAFIVVNLIFIGVYMFKSFYPVLFEKNPEKVLNYLKNSKHPHFPFFYYFFNDQLEEAEQKLSQIKSPNYQRLNHVNLLVKRKQYDEAEELAQGLKDNVYKWYSLAGIAIERGDLKSYKIYREKVRNPFYRKLLEMEEMVQDGEKEKVISELENLIPDLRGSKLLSVIEYKQELLKRGV</sequence>
<protein>
    <submittedName>
        <fullName evidence="2">Uncharacterized protein</fullName>
    </submittedName>
</protein>
<dbReference type="Proteomes" id="UP000761411">
    <property type="component" value="Unassembled WGS sequence"/>
</dbReference>
<proteinExistence type="predicted"/>
<dbReference type="AlphaFoldDB" id="A0A944CNH5"/>
<feature type="transmembrane region" description="Helical" evidence="1">
    <location>
        <begin position="20"/>
        <end position="42"/>
    </location>
</feature>
<keyword evidence="1" id="KW-1133">Transmembrane helix</keyword>
<evidence type="ECO:0000313" key="3">
    <source>
        <dbReference type="Proteomes" id="UP000761411"/>
    </source>
</evidence>
<dbReference type="EMBL" id="QTKX01000003">
    <property type="protein sequence ID" value="MBS8266443.1"/>
    <property type="molecule type" value="Genomic_DNA"/>
</dbReference>
<gene>
    <name evidence="2" type="ORF">DYI25_18645</name>
</gene>
<keyword evidence="1" id="KW-0472">Membrane</keyword>
<keyword evidence="1" id="KW-0812">Transmembrane</keyword>